<comment type="caution">
    <text evidence="2">The sequence shown here is derived from an EMBL/GenBank/DDBJ whole genome shotgun (WGS) entry which is preliminary data.</text>
</comment>
<evidence type="ECO:0000313" key="3">
    <source>
        <dbReference type="Proteomes" id="UP000321225"/>
    </source>
</evidence>
<proteinExistence type="predicted"/>
<feature type="domain" description="Ketoreductase" evidence="1">
    <location>
        <begin position="9"/>
        <end position="137"/>
    </location>
</feature>
<dbReference type="InterPro" id="IPR050177">
    <property type="entry name" value="Lipid_A_modif_metabolic_enz"/>
</dbReference>
<dbReference type="InterPro" id="IPR057326">
    <property type="entry name" value="KR_dom"/>
</dbReference>
<dbReference type="Pfam" id="PF01370">
    <property type="entry name" value="Epimerase"/>
    <property type="match status" value="1"/>
</dbReference>
<keyword evidence="3" id="KW-1185">Reference proteome</keyword>
<dbReference type="SMART" id="SM00822">
    <property type="entry name" value="PKS_KR"/>
    <property type="match status" value="1"/>
</dbReference>
<organism evidence="2 3">
    <name type="scientific">Microbacterium aerolatum</name>
    <dbReference type="NCBI Taxonomy" id="153731"/>
    <lineage>
        <taxon>Bacteria</taxon>
        <taxon>Bacillati</taxon>
        <taxon>Actinomycetota</taxon>
        <taxon>Actinomycetes</taxon>
        <taxon>Micrococcales</taxon>
        <taxon>Microbacteriaceae</taxon>
        <taxon>Microbacterium</taxon>
    </lineage>
</organism>
<dbReference type="InterPro" id="IPR036291">
    <property type="entry name" value="NAD(P)-bd_dom_sf"/>
</dbReference>
<accession>A0A511ADK9</accession>
<dbReference type="CDD" id="cd08946">
    <property type="entry name" value="SDR_e"/>
    <property type="match status" value="1"/>
</dbReference>
<evidence type="ECO:0000259" key="1">
    <source>
        <dbReference type="SMART" id="SM00822"/>
    </source>
</evidence>
<name>A0A511ADK9_9MICO</name>
<sequence length="288" mass="31186">MTESACVGATVVVTGGNGRVGRLLVERLRADGVRTVSLARSRADAGHPDDVLVDLTDMRNVRDVILNADASVVVHLASVLRGPDVLETNERIDKCVAFAVDEAEIEHVVLASSGSVYGTVATESRTEASALDGDSPYAISKKRTEDIFRAVATRNGAASLATLRIFNLSGPCFPDSLVQRLIRADLNRPVTLIGADTFVRDYMYQGDLIKVLREAVNRRFSGESIVNVGAGVPVSTRQLLERLRVDPSFFIEVEGAPTSSWTDNSKMIDLFGVVPRAMPDRSWDLRSA</sequence>
<dbReference type="InterPro" id="IPR001509">
    <property type="entry name" value="Epimerase_deHydtase"/>
</dbReference>
<reference evidence="2 3" key="1">
    <citation type="submission" date="2019-07" db="EMBL/GenBank/DDBJ databases">
        <title>Whole genome shotgun sequence of Microbacterium aerolatum NBRC 103071.</title>
        <authorList>
            <person name="Hosoyama A."/>
            <person name="Uohara A."/>
            <person name="Ohji S."/>
            <person name="Ichikawa N."/>
        </authorList>
    </citation>
    <scope>NUCLEOTIDE SEQUENCE [LARGE SCALE GENOMIC DNA]</scope>
    <source>
        <strain evidence="2 3">NBRC 103071</strain>
    </source>
</reference>
<dbReference type="PANTHER" id="PTHR43245">
    <property type="entry name" value="BIFUNCTIONAL POLYMYXIN RESISTANCE PROTEIN ARNA"/>
    <property type="match status" value="1"/>
</dbReference>
<dbReference type="AlphaFoldDB" id="A0A511ADK9"/>
<dbReference type="Gene3D" id="3.40.50.720">
    <property type="entry name" value="NAD(P)-binding Rossmann-like Domain"/>
    <property type="match status" value="1"/>
</dbReference>
<protein>
    <recommendedName>
        <fullName evidence="1">Ketoreductase domain-containing protein</fullName>
    </recommendedName>
</protein>
<evidence type="ECO:0000313" key="2">
    <source>
        <dbReference type="EMBL" id="GEK86220.1"/>
    </source>
</evidence>
<dbReference type="RefSeq" id="WP_186806150.1">
    <property type="nucleotide sequence ID" value="NZ_BJUW01000005.1"/>
</dbReference>
<dbReference type="Proteomes" id="UP000321225">
    <property type="component" value="Unassembled WGS sequence"/>
</dbReference>
<gene>
    <name evidence="2" type="ORF">MAE01_13960</name>
</gene>
<dbReference type="SUPFAM" id="SSF51735">
    <property type="entry name" value="NAD(P)-binding Rossmann-fold domains"/>
    <property type="match status" value="1"/>
</dbReference>
<dbReference type="EMBL" id="BJUW01000005">
    <property type="protein sequence ID" value="GEK86220.1"/>
    <property type="molecule type" value="Genomic_DNA"/>
</dbReference>